<name>C0CZ71_9FIRM</name>
<reference evidence="1 2" key="1">
    <citation type="submission" date="2009-02" db="EMBL/GenBank/DDBJ databases">
        <title>Draft genome sequence of Clostridium asparagiforme (DSM 15981).</title>
        <authorList>
            <person name="Sudarsanam P."/>
            <person name="Ley R."/>
            <person name="Guruge J."/>
            <person name="Turnbaugh P.J."/>
            <person name="Mahowald M."/>
            <person name="Liep D."/>
            <person name="Gordon J."/>
        </authorList>
    </citation>
    <scope>NUCLEOTIDE SEQUENCE [LARGE SCALE GENOMIC DNA]</scope>
    <source>
        <strain evidence="1 2">DSM 15981</strain>
    </source>
</reference>
<protein>
    <submittedName>
        <fullName evidence="1">Uncharacterized protein</fullName>
    </submittedName>
</protein>
<organism evidence="1 2">
    <name type="scientific">[Clostridium] asparagiforme DSM 15981</name>
    <dbReference type="NCBI Taxonomy" id="518636"/>
    <lineage>
        <taxon>Bacteria</taxon>
        <taxon>Bacillati</taxon>
        <taxon>Bacillota</taxon>
        <taxon>Clostridia</taxon>
        <taxon>Lachnospirales</taxon>
        <taxon>Lachnospiraceae</taxon>
        <taxon>Enterocloster</taxon>
    </lineage>
</organism>
<dbReference type="HOGENOM" id="CLU_3231551_0_0_9"/>
<gene>
    <name evidence="1" type="ORF">CLOSTASPAR_02296</name>
</gene>
<comment type="caution">
    <text evidence="1">The sequence shown here is derived from an EMBL/GenBank/DDBJ whole genome shotgun (WGS) entry which is preliminary data.</text>
</comment>
<proteinExistence type="predicted"/>
<dbReference type="AlphaFoldDB" id="C0CZ71"/>
<dbReference type="EMBL" id="ACCJ01000137">
    <property type="protein sequence ID" value="EEG55605.1"/>
    <property type="molecule type" value="Genomic_DNA"/>
</dbReference>
<accession>C0CZ71</accession>
<dbReference type="Proteomes" id="UP000004756">
    <property type="component" value="Unassembled WGS sequence"/>
</dbReference>
<sequence length="43" mass="4801">MTPILIVVVISFPHSFSFGKIPHCHIVNITPINISFIPAQQNE</sequence>
<evidence type="ECO:0000313" key="2">
    <source>
        <dbReference type="Proteomes" id="UP000004756"/>
    </source>
</evidence>
<evidence type="ECO:0000313" key="1">
    <source>
        <dbReference type="EMBL" id="EEG55605.1"/>
    </source>
</evidence>
<keyword evidence="2" id="KW-1185">Reference proteome</keyword>